<comment type="caution">
    <text evidence="1">The sequence shown here is derived from an EMBL/GenBank/DDBJ whole genome shotgun (WGS) entry which is preliminary data.</text>
</comment>
<gene>
    <name evidence="1" type="ORF">A3C82_02165</name>
</gene>
<organism evidence="1 2">
    <name type="scientific">Candidatus Wildermuthbacteria bacterium RIFCSPHIGHO2_02_FULL_47_12</name>
    <dbReference type="NCBI Taxonomy" id="1802451"/>
    <lineage>
        <taxon>Bacteria</taxon>
        <taxon>Candidatus Wildermuthiibacteriota</taxon>
    </lineage>
</organism>
<evidence type="ECO:0000313" key="2">
    <source>
        <dbReference type="Proteomes" id="UP000176901"/>
    </source>
</evidence>
<reference evidence="1 2" key="1">
    <citation type="journal article" date="2016" name="Nat. Commun.">
        <title>Thousands of microbial genomes shed light on interconnected biogeochemical processes in an aquifer system.</title>
        <authorList>
            <person name="Anantharaman K."/>
            <person name="Brown C.T."/>
            <person name="Hug L.A."/>
            <person name="Sharon I."/>
            <person name="Castelle C.J."/>
            <person name="Probst A.J."/>
            <person name="Thomas B.C."/>
            <person name="Singh A."/>
            <person name="Wilkins M.J."/>
            <person name="Karaoz U."/>
            <person name="Brodie E.L."/>
            <person name="Williams K.H."/>
            <person name="Hubbard S.S."/>
            <person name="Banfield J.F."/>
        </authorList>
    </citation>
    <scope>NUCLEOTIDE SEQUENCE [LARGE SCALE GENOMIC DNA]</scope>
</reference>
<sequence>MKKLLKIPKFKNENEEARFWVKVDLSKYLEPSDFERVSFPNLKPTSRPISIRIPEHILVRLKEHANEINVPYQSLIKEYIAEGVVRDRSDSVYKT</sequence>
<accession>A0A1G2R1C4</accession>
<protein>
    <submittedName>
        <fullName evidence="1">Uncharacterized protein</fullName>
    </submittedName>
</protein>
<dbReference type="STRING" id="1802451.A3C82_02165"/>
<proteinExistence type="predicted"/>
<dbReference type="InterPro" id="IPR022148">
    <property type="entry name" value="CopG_antitoxin"/>
</dbReference>
<dbReference type="Proteomes" id="UP000176901">
    <property type="component" value="Unassembled WGS sequence"/>
</dbReference>
<dbReference type="Pfam" id="PF12441">
    <property type="entry name" value="CopG_antitoxin"/>
    <property type="match status" value="1"/>
</dbReference>
<name>A0A1G2R1C4_9BACT</name>
<dbReference type="AlphaFoldDB" id="A0A1G2R1C4"/>
<evidence type="ECO:0000313" key="1">
    <source>
        <dbReference type="EMBL" id="OHA66656.1"/>
    </source>
</evidence>
<dbReference type="EMBL" id="MHTW01000028">
    <property type="protein sequence ID" value="OHA66656.1"/>
    <property type="molecule type" value="Genomic_DNA"/>
</dbReference>